<protein>
    <submittedName>
        <fullName evidence="2">Uncharacterized protein</fullName>
    </submittedName>
</protein>
<feature type="transmembrane region" description="Helical" evidence="1">
    <location>
        <begin position="67"/>
        <end position="87"/>
    </location>
</feature>
<sequence>MKDILNYVFLGTGAFILLFVIYFVEKNILGAKKLLMIQGKIFIPIEIIFTAIKWYKTNEIFGPKNYFGLFLVLNSFILALLIITDFLSKNLIIYSMNNIYFDKRNYKYVLAIAIQVCNSIFCSLGTILFIINDFIIKLNFMN</sequence>
<organism evidence="2 3">
    <name type="scientific">Clostridium intestinale DSM 6191</name>
    <dbReference type="NCBI Taxonomy" id="1121320"/>
    <lineage>
        <taxon>Bacteria</taxon>
        <taxon>Bacillati</taxon>
        <taxon>Bacillota</taxon>
        <taxon>Clostridia</taxon>
        <taxon>Eubacteriales</taxon>
        <taxon>Clostridiaceae</taxon>
        <taxon>Clostridium</taxon>
    </lineage>
</organism>
<evidence type="ECO:0000313" key="2">
    <source>
        <dbReference type="EMBL" id="SHH45384.1"/>
    </source>
</evidence>
<keyword evidence="1" id="KW-1133">Transmembrane helix</keyword>
<reference evidence="2 3" key="1">
    <citation type="submission" date="2016-11" db="EMBL/GenBank/DDBJ databases">
        <authorList>
            <person name="Jaros S."/>
            <person name="Januszkiewicz K."/>
            <person name="Wedrychowicz H."/>
        </authorList>
    </citation>
    <scope>NUCLEOTIDE SEQUENCE [LARGE SCALE GENOMIC DNA]</scope>
    <source>
        <strain evidence="2 3">DSM 6191</strain>
    </source>
</reference>
<dbReference type="RefSeq" id="WP_073015791.1">
    <property type="nucleotide sequence ID" value="NZ_FQXU01000003.1"/>
</dbReference>
<proteinExistence type="predicted"/>
<keyword evidence="1" id="KW-0812">Transmembrane</keyword>
<evidence type="ECO:0000313" key="3">
    <source>
        <dbReference type="Proteomes" id="UP000184241"/>
    </source>
</evidence>
<gene>
    <name evidence="2" type="ORF">SAMN02745941_00097</name>
</gene>
<keyword evidence="1" id="KW-0472">Membrane</keyword>
<dbReference type="EMBL" id="FQXU01000003">
    <property type="protein sequence ID" value="SHH45384.1"/>
    <property type="molecule type" value="Genomic_DNA"/>
</dbReference>
<dbReference type="Proteomes" id="UP000184241">
    <property type="component" value="Unassembled WGS sequence"/>
</dbReference>
<dbReference type="AlphaFoldDB" id="A0A1M5T3Q3"/>
<accession>A0A1M5T3Q3</accession>
<name>A0A1M5T3Q3_9CLOT</name>
<feature type="transmembrane region" description="Helical" evidence="1">
    <location>
        <begin position="6"/>
        <end position="24"/>
    </location>
</feature>
<feature type="transmembrane region" description="Helical" evidence="1">
    <location>
        <begin position="36"/>
        <end position="55"/>
    </location>
</feature>
<evidence type="ECO:0000256" key="1">
    <source>
        <dbReference type="SAM" id="Phobius"/>
    </source>
</evidence>
<feature type="transmembrane region" description="Helical" evidence="1">
    <location>
        <begin position="108"/>
        <end position="131"/>
    </location>
</feature>